<dbReference type="GO" id="GO:0005524">
    <property type="term" value="F:ATP binding"/>
    <property type="evidence" value="ECO:0007669"/>
    <property type="project" value="UniProtKB-KW"/>
</dbReference>
<dbReference type="OrthoDB" id="10052040at2759"/>
<dbReference type="InterPro" id="IPR002423">
    <property type="entry name" value="Cpn60/GroEL/TCP-1"/>
</dbReference>
<comment type="caution">
    <text evidence="8">The sequence shown here is derived from an EMBL/GenBank/DDBJ whole genome shotgun (WGS) entry which is preliminary data.</text>
</comment>
<evidence type="ECO:0000313" key="9">
    <source>
        <dbReference type="Proteomes" id="UP001153069"/>
    </source>
</evidence>
<comment type="subcellular location">
    <subcellularLocation>
        <location evidence="1">Cytoplasm</location>
    </subcellularLocation>
</comment>
<evidence type="ECO:0000256" key="5">
    <source>
        <dbReference type="ARBA" id="ARBA00022840"/>
    </source>
</evidence>
<dbReference type="InterPro" id="IPR012722">
    <property type="entry name" value="Chap_CCT_zeta"/>
</dbReference>
<dbReference type="Proteomes" id="UP001153069">
    <property type="component" value="Unassembled WGS sequence"/>
</dbReference>
<keyword evidence="3" id="KW-0963">Cytoplasm</keyword>
<dbReference type="SUPFAM" id="SSF54849">
    <property type="entry name" value="GroEL-intermediate domain like"/>
    <property type="match status" value="1"/>
</dbReference>
<dbReference type="GO" id="GO:0140662">
    <property type="term" value="F:ATP-dependent protein folding chaperone"/>
    <property type="evidence" value="ECO:0007669"/>
    <property type="project" value="InterPro"/>
</dbReference>
<dbReference type="NCBIfam" id="TIGR02347">
    <property type="entry name" value="chap_CCT_zeta"/>
    <property type="match status" value="1"/>
</dbReference>
<evidence type="ECO:0000313" key="8">
    <source>
        <dbReference type="EMBL" id="CAB9516546.1"/>
    </source>
</evidence>
<protein>
    <submittedName>
        <fullName evidence="8">Thermosome subunit beta</fullName>
    </submittedName>
</protein>
<dbReference type="Gene3D" id="3.50.7.10">
    <property type="entry name" value="GroEL"/>
    <property type="match status" value="1"/>
</dbReference>
<dbReference type="FunFam" id="1.10.560.10:FF:000058">
    <property type="entry name" value="T-complex protein 1 subunit zeta"/>
    <property type="match status" value="1"/>
</dbReference>
<dbReference type="FunFam" id="3.50.7.10:FF:000004">
    <property type="entry name" value="T-complex protein 1 subunit zeta"/>
    <property type="match status" value="1"/>
</dbReference>
<accession>A0A9N8E881</accession>
<dbReference type="GO" id="GO:0016887">
    <property type="term" value="F:ATP hydrolysis activity"/>
    <property type="evidence" value="ECO:0007669"/>
    <property type="project" value="InterPro"/>
</dbReference>
<dbReference type="InterPro" id="IPR027410">
    <property type="entry name" value="TCP-1-like_intermed_sf"/>
</dbReference>
<dbReference type="GO" id="GO:0005737">
    <property type="term" value="C:cytoplasm"/>
    <property type="evidence" value="ECO:0007669"/>
    <property type="project" value="UniProtKB-SubCell"/>
</dbReference>
<keyword evidence="5 7" id="KW-0067">ATP-binding</keyword>
<dbReference type="InterPro" id="IPR027413">
    <property type="entry name" value="GROEL-like_equatorial_sf"/>
</dbReference>
<gene>
    <name evidence="8" type="ORF">SEMRO_791_G202900.1</name>
</gene>
<dbReference type="InterPro" id="IPR002194">
    <property type="entry name" value="Chaperonin_TCP-1_CS"/>
</dbReference>
<evidence type="ECO:0000256" key="1">
    <source>
        <dbReference type="ARBA" id="ARBA00004496"/>
    </source>
</evidence>
<dbReference type="PROSITE" id="PS00750">
    <property type="entry name" value="TCP1_1"/>
    <property type="match status" value="1"/>
</dbReference>
<comment type="similarity">
    <text evidence="2 7">Belongs to the TCP-1 chaperonin family.</text>
</comment>
<dbReference type="Pfam" id="PF00118">
    <property type="entry name" value="Cpn60_TCP1"/>
    <property type="match status" value="1"/>
</dbReference>
<dbReference type="InterPro" id="IPR017998">
    <property type="entry name" value="Chaperone_TCP-1"/>
</dbReference>
<dbReference type="EMBL" id="CAICTM010000790">
    <property type="protein sequence ID" value="CAB9516546.1"/>
    <property type="molecule type" value="Genomic_DNA"/>
</dbReference>
<dbReference type="Gene3D" id="1.10.560.10">
    <property type="entry name" value="GroEL-like equatorial domain"/>
    <property type="match status" value="1"/>
</dbReference>
<sequence>MSSTMRLQELSPNAEIVSKSQARIVNVAAAVGLQNVLKSNLGPKGTLKLLVGGAGQLKLTKDGLVLLKEMQIQHPTAAMIARTATAQDDVTGDGTTSTVLLCGSILQQADRYCREGLHARVIVDGLELAREAVLEFLKTDFALVPDSSVDGFIHDRELLHHVALTSLRTKLDPSLADSMASAVVDSIQTIGDMEAGGEQQTPLDLHRVEIINMPHSTYTPTTIHDEESKQPEDLLNPTACIPVKGLVLDHGARHPNMPTLVKNCHIMTANVSLEYEKTEVQSGFFYSNAEEREKLVESERKWLDERCRLIVEFKRKVCKEGESFVMINQKGIDPMSLDMFAKEGILCLRRAKRRNMERLTLACGGSPIHSLEDMEESMLGYAGKVSEVTFGDDKFTFVEDCKHPKSCTLLLQGPNKLVMDQMKDAIRDGLRAVKNAIEDAAVVPGGGAFELAAYMHLRSKVVPSTKGKAKLGVEAFAEALLIIPKTLAENSGFDVQETILKLEEERAAAELPVGLNCTTGEPMLPADEGVWDNVRVKRQSLYLATVLASQLLLVDEVMRAGKQMGKPQGDPGEM</sequence>
<dbReference type="FunFam" id="3.30.260.10:FF:000017">
    <property type="entry name" value="T-complex protein 1 subunit zeta"/>
    <property type="match status" value="1"/>
</dbReference>
<reference evidence="8" key="1">
    <citation type="submission" date="2020-06" db="EMBL/GenBank/DDBJ databases">
        <authorList>
            <consortium name="Plant Systems Biology data submission"/>
        </authorList>
    </citation>
    <scope>NUCLEOTIDE SEQUENCE</scope>
    <source>
        <strain evidence="8">D6</strain>
    </source>
</reference>
<keyword evidence="9" id="KW-1185">Reference proteome</keyword>
<dbReference type="FunFam" id="1.10.560.10:FF:000038">
    <property type="entry name" value="Chaperonin containing TCP1 subunit 6B"/>
    <property type="match status" value="1"/>
</dbReference>
<keyword evidence="4 7" id="KW-0547">Nucleotide-binding</keyword>
<dbReference type="SUPFAM" id="SSF52029">
    <property type="entry name" value="GroEL apical domain-like"/>
    <property type="match status" value="1"/>
</dbReference>
<dbReference type="PROSITE" id="PS00995">
    <property type="entry name" value="TCP1_3"/>
    <property type="match status" value="1"/>
</dbReference>
<proteinExistence type="inferred from homology"/>
<dbReference type="PANTHER" id="PTHR11353">
    <property type="entry name" value="CHAPERONIN"/>
    <property type="match status" value="1"/>
</dbReference>
<name>A0A9N8E881_9STRA</name>
<organism evidence="8 9">
    <name type="scientific">Seminavis robusta</name>
    <dbReference type="NCBI Taxonomy" id="568900"/>
    <lineage>
        <taxon>Eukaryota</taxon>
        <taxon>Sar</taxon>
        <taxon>Stramenopiles</taxon>
        <taxon>Ochrophyta</taxon>
        <taxon>Bacillariophyta</taxon>
        <taxon>Bacillariophyceae</taxon>
        <taxon>Bacillariophycidae</taxon>
        <taxon>Naviculales</taxon>
        <taxon>Naviculaceae</taxon>
        <taxon>Seminavis</taxon>
    </lineage>
</organism>
<dbReference type="CDD" id="cd03342">
    <property type="entry name" value="TCP1_zeta"/>
    <property type="match status" value="1"/>
</dbReference>
<evidence type="ECO:0000256" key="3">
    <source>
        <dbReference type="ARBA" id="ARBA00022490"/>
    </source>
</evidence>
<evidence type="ECO:0000256" key="6">
    <source>
        <dbReference type="ARBA" id="ARBA00023186"/>
    </source>
</evidence>
<evidence type="ECO:0000256" key="7">
    <source>
        <dbReference type="RuleBase" id="RU004187"/>
    </source>
</evidence>
<dbReference type="SUPFAM" id="SSF48592">
    <property type="entry name" value="GroEL equatorial domain-like"/>
    <property type="match status" value="1"/>
</dbReference>
<evidence type="ECO:0000256" key="2">
    <source>
        <dbReference type="ARBA" id="ARBA00008020"/>
    </source>
</evidence>
<dbReference type="InterPro" id="IPR027409">
    <property type="entry name" value="GroEL-like_apical_dom_sf"/>
</dbReference>
<dbReference type="Gene3D" id="3.30.260.10">
    <property type="entry name" value="TCP-1-like chaperonin intermediate domain"/>
    <property type="match status" value="1"/>
</dbReference>
<dbReference type="PRINTS" id="PR00304">
    <property type="entry name" value="TCOMPLEXTCP1"/>
</dbReference>
<dbReference type="AlphaFoldDB" id="A0A9N8E881"/>
<evidence type="ECO:0000256" key="4">
    <source>
        <dbReference type="ARBA" id="ARBA00022741"/>
    </source>
</evidence>
<dbReference type="GO" id="GO:0051082">
    <property type="term" value="F:unfolded protein binding"/>
    <property type="evidence" value="ECO:0007669"/>
    <property type="project" value="InterPro"/>
</dbReference>
<keyword evidence="6 7" id="KW-0143">Chaperone</keyword>